<proteinExistence type="predicted"/>
<name>A0A8H6W170_9AGAR</name>
<evidence type="ECO:0000313" key="2">
    <source>
        <dbReference type="EMBL" id="KAF7299236.1"/>
    </source>
</evidence>
<dbReference type="AlphaFoldDB" id="A0A8H6W170"/>
<keyword evidence="3" id="KW-1185">Reference proteome</keyword>
<evidence type="ECO:0000313" key="3">
    <source>
        <dbReference type="Proteomes" id="UP000636479"/>
    </source>
</evidence>
<reference evidence="2" key="1">
    <citation type="submission" date="2020-05" db="EMBL/GenBank/DDBJ databases">
        <title>Mycena genomes resolve the evolution of fungal bioluminescence.</title>
        <authorList>
            <person name="Tsai I.J."/>
        </authorList>
    </citation>
    <scope>NUCLEOTIDE SEQUENCE</scope>
    <source>
        <strain evidence="2">171206Taipei</strain>
    </source>
</reference>
<feature type="compositionally biased region" description="Basic and acidic residues" evidence="1">
    <location>
        <begin position="10"/>
        <end position="19"/>
    </location>
</feature>
<gene>
    <name evidence="2" type="ORF">MIND_00872300</name>
</gene>
<dbReference type="EMBL" id="JACAZF010000007">
    <property type="protein sequence ID" value="KAF7299236.1"/>
    <property type="molecule type" value="Genomic_DNA"/>
</dbReference>
<protein>
    <submittedName>
        <fullName evidence="2">Uncharacterized protein</fullName>
    </submittedName>
</protein>
<dbReference type="GeneID" id="59347898"/>
<feature type="region of interest" description="Disordered" evidence="1">
    <location>
        <begin position="1"/>
        <end position="71"/>
    </location>
</feature>
<evidence type="ECO:0000256" key="1">
    <source>
        <dbReference type="SAM" id="MobiDB-lite"/>
    </source>
</evidence>
<dbReference type="Proteomes" id="UP000636479">
    <property type="component" value="Unassembled WGS sequence"/>
</dbReference>
<sequence length="158" mass="16508">MPAQNTPKIEGGHGGKGGDGHTGGDGGVGRGVHMNMTDVHRFAHIRGGDGGDGGKGVGKGKTKGGNGGEGEAPRLFNGLIELPAHTKVPRVSIDTFCDEYHLATLKKGLKKHKFNSVGGLLLVSETDLQKLKFGPGEIAEMKGALRQFCRANKIKTLD</sequence>
<accession>A0A8H6W170</accession>
<feature type="compositionally biased region" description="Gly residues" evidence="1">
    <location>
        <begin position="20"/>
        <end position="30"/>
    </location>
</feature>
<dbReference type="RefSeq" id="XP_037218624.1">
    <property type="nucleotide sequence ID" value="XM_037365382.1"/>
</dbReference>
<feature type="compositionally biased region" description="Basic and acidic residues" evidence="1">
    <location>
        <begin position="38"/>
        <end position="49"/>
    </location>
</feature>
<feature type="compositionally biased region" description="Gly residues" evidence="1">
    <location>
        <begin position="50"/>
        <end position="70"/>
    </location>
</feature>
<organism evidence="2 3">
    <name type="scientific">Mycena indigotica</name>
    <dbReference type="NCBI Taxonomy" id="2126181"/>
    <lineage>
        <taxon>Eukaryota</taxon>
        <taxon>Fungi</taxon>
        <taxon>Dikarya</taxon>
        <taxon>Basidiomycota</taxon>
        <taxon>Agaricomycotina</taxon>
        <taxon>Agaricomycetes</taxon>
        <taxon>Agaricomycetidae</taxon>
        <taxon>Agaricales</taxon>
        <taxon>Marasmiineae</taxon>
        <taxon>Mycenaceae</taxon>
        <taxon>Mycena</taxon>
    </lineage>
</organism>
<comment type="caution">
    <text evidence="2">The sequence shown here is derived from an EMBL/GenBank/DDBJ whole genome shotgun (WGS) entry which is preliminary data.</text>
</comment>
<dbReference type="OrthoDB" id="3025659at2759"/>